<dbReference type="EMBL" id="JH597773">
    <property type="protein sequence ID" value="EHQ08184.1"/>
    <property type="molecule type" value="Genomic_DNA"/>
</dbReference>
<protein>
    <submittedName>
        <fullName evidence="2">Uncharacterized protein</fullName>
    </submittedName>
</protein>
<dbReference type="STRING" id="183.GCA_002009735_01292"/>
<sequence>MKVSARITILALLCLVASGTAQAQPAGSAPYEGLLRESDMRLFQFRDALKEQKPLPDFLYLRYRGREWNHVVFYDLDGKEALFRYRTDRFDDLAERKIRDLLPGQVYRLPIKFFGLIERRIVYPPGTPDFQRLLDSDAGRPAFEFLSAEPRQPDFIIY</sequence>
<gene>
    <name evidence="2" type="ORF">Lepil_3526</name>
</gene>
<proteinExistence type="predicted"/>
<feature type="chain" id="PRO_5003559824" evidence="1">
    <location>
        <begin position="24"/>
        <end position="158"/>
    </location>
</feature>
<feature type="signal peptide" evidence="1">
    <location>
        <begin position="1"/>
        <end position="23"/>
    </location>
</feature>
<name>H2CJM3_9LEPT</name>
<evidence type="ECO:0000256" key="1">
    <source>
        <dbReference type="SAM" id="SignalP"/>
    </source>
</evidence>
<evidence type="ECO:0000313" key="2">
    <source>
        <dbReference type="EMBL" id="EHQ08184.1"/>
    </source>
</evidence>
<keyword evidence="1" id="KW-0732">Signal</keyword>
<dbReference type="HOGENOM" id="CLU_1667226_0_0_12"/>
<reference evidence="2 3" key="1">
    <citation type="submission" date="2011-10" db="EMBL/GenBank/DDBJ databases">
        <title>The Improved High-Quality Draft genome of Leptonema illini DSM 21528.</title>
        <authorList>
            <consortium name="US DOE Joint Genome Institute (JGI-PGF)"/>
            <person name="Lucas S."/>
            <person name="Copeland A."/>
            <person name="Lapidus A."/>
            <person name="Glavina del Rio T."/>
            <person name="Dalin E."/>
            <person name="Tice H."/>
            <person name="Bruce D."/>
            <person name="Goodwin L."/>
            <person name="Pitluck S."/>
            <person name="Peters L."/>
            <person name="Mikhailova N."/>
            <person name="Held B."/>
            <person name="Kyrpides N."/>
            <person name="Mavromatis K."/>
            <person name="Ivanova N."/>
            <person name="Markowitz V."/>
            <person name="Cheng J.-F."/>
            <person name="Hugenholtz P."/>
            <person name="Woyke T."/>
            <person name="Wu D."/>
            <person name="Gronow S."/>
            <person name="Wellnitz S."/>
            <person name="Brambilla E.-M."/>
            <person name="Klenk H.-P."/>
            <person name="Eisen J.A."/>
        </authorList>
    </citation>
    <scope>NUCLEOTIDE SEQUENCE [LARGE SCALE GENOMIC DNA]</scope>
    <source>
        <strain evidence="2 3">DSM 21528</strain>
    </source>
</reference>
<accession>H2CJM3</accession>
<organism evidence="2 3">
    <name type="scientific">Leptonema illini DSM 21528</name>
    <dbReference type="NCBI Taxonomy" id="929563"/>
    <lineage>
        <taxon>Bacteria</taxon>
        <taxon>Pseudomonadati</taxon>
        <taxon>Spirochaetota</taxon>
        <taxon>Spirochaetia</taxon>
        <taxon>Leptospirales</taxon>
        <taxon>Leptospiraceae</taxon>
        <taxon>Leptonema</taxon>
    </lineage>
</organism>
<dbReference type="AlphaFoldDB" id="H2CJM3"/>
<dbReference type="Proteomes" id="UP000005737">
    <property type="component" value="Unassembled WGS sequence"/>
</dbReference>
<evidence type="ECO:0000313" key="3">
    <source>
        <dbReference type="Proteomes" id="UP000005737"/>
    </source>
</evidence>
<keyword evidence="3" id="KW-1185">Reference proteome</keyword>